<evidence type="ECO:0000313" key="18">
    <source>
        <dbReference type="Proteomes" id="UP000046155"/>
    </source>
</evidence>
<dbReference type="InterPro" id="IPR023019">
    <property type="entry name" value="His_synth_HisIE"/>
</dbReference>
<protein>
    <recommendedName>
        <fullName evidence="15">Histidine biosynthesis bifunctional protein HisIE</fullName>
    </recommendedName>
    <domain>
        <recommendedName>
            <fullName evidence="15">Phosphoribosyl-AMP cyclohydrolase</fullName>
            <shortName evidence="15">PRA-CH</shortName>
            <ecNumber evidence="15">3.5.4.19</ecNumber>
        </recommendedName>
    </domain>
    <domain>
        <recommendedName>
            <fullName evidence="15">Phosphoribosyl-ATP pyrophosphatase</fullName>
            <shortName evidence="15">PRA-PH</shortName>
            <ecNumber evidence="15">3.6.1.31</ecNumber>
        </recommendedName>
    </domain>
</protein>
<dbReference type="FunFam" id="1.10.287.1080:FF:000002">
    <property type="entry name" value="Histidine biosynthesis bifunctional protein HisIE"/>
    <property type="match status" value="1"/>
</dbReference>
<dbReference type="RefSeq" id="WP_044665394.1">
    <property type="nucleotide sequence ID" value="NZ_CDRZ01000246.1"/>
</dbReference>
<dbReference type="Pfam" id="PF01502">
    <property type="entry name" value="PRA-CH"/>
    <property type="match status" value="1"/>
</dbReference>
<dbReference type="NCBIfam" id="NF002747">
    <property type="entry name" value="PRK02759.1"/>
    <property type="match status" value="1"/>
</dbReference>
<reference evidence="18" key="1">
    <citation type="submission" date="2015-01" db="EMBL/GenBank/DDBJ databases">
        <authorList>
            <person name="Manzoor Shahid"/>
            <person name="Zubair Saima"/>
        </authorList>
    </citation>
    <scope>NUCLEOTIDE SEQUENCE [LARGE SCALE GENOMIC DNA]</scope>
    <source>
        <strain evidence="18">Sp3</strain>
    </source>
</reference>
<keyword evidence="14 15" id="KW-0511">Multifunctional enzyme</keyword>
<dbReference type="HAMAP" id="MF_01020">
    <property type="entry name" value="HisE"/>
    <property type="match status" value="1"/>
</dbReference>
<dbReference type="SUPFAM" id="SSF101386">
    <property type="entry name" value="all-alpha NTP pyrophosphatases"/>
    <property type="match status" value="1"/>
</dbReference>
<dbReference type="InterPro" id="IPR038019">
    <property type="entry name" value="PRib_AMP_CycHydrolase_sf"/>
</dbReference>
<keyword evidence="18" id="KW-1185">Reference proteome</keyword>
<evidence type="ECO:0000256" key="1">
    <source>
        <dbReference type="ARBA" id="ARBA00000024"/>
    </source>
</evidence>
<organism evidence="17 18">
    <name type="scientific">Syntrophaceticus schinkii</name>
    <dbReference type="NCBI Taxonomy" id="499207"/>
    <lineage>
        <taxon>Bacteria</taxon>
        <taxon>Bacillati</taxon>
        <taxon>Bacillota</taxon>
        <taxon>Clostridia</taxon>
        <taxon>Thermoanaerobacterales</taxon>
        <taxon>Thermoanaerobacterales Family III. Incertae Sedis</taxon>
        <taxon>Syntrophaceticus</taxon>
    </lineage>
</organism>
<feature type="region of interest" description="Phosphoribosyl-AMP cyclohydrolase" evidence="15">
    <location>
        <begin position="1"/>
        <end position="130"/>
    </location>
</feature>
<dbReference type="Gene3D" id="1.10.287.1080">
    <property type="entry name" value="MazG-like"/>
    <property type="match status" value="1"/>
</dbReference>
<dbReference type="InterPro" id="IPR021130">
    <property type="entry name" value="PRib-ATP_PPHydrolase-like"/>
</dbReference>
<name>A0A0B7MP07_9FIRM</name>
<dbReference type="UniPathway" id="UPA00031">
    <property type="reaction ID" value="UER00007"/>
</dbReference>
<evidence type="ECO:0000256" key="6">
    <source>
        <dbReference type="ARBA" id="ARBA00007731"/>
    </source>
</evidence>
<dbReference type="InterPro" id="IPR026660">
    <property type="entry name" value="PRA-CH"/>
</dbReference>
<dbReference type="OrthoDB" id="9795769at2"/>
<dbReference type="Proteomes" id="UP000046155">
    <property type="component" value="Unassembled WGS sequence"/>
</dbReference>
<dbReference type="HAMAP" id="MF_01019">
    <property type="entry name" value="HisIE"/>
    <property type="match status" value="1"/>
</dbReference>
<keyword evidence="13 15" id="KW-0368">Histidine biosynthesis</keyword>
<comment type="similarity">
    <text evidence="7 15">In the N-terminal section; belongs to the PRA-CH family.</text>
</comment>
<dbReference type="GO" id="GO:0000105">
    <property type="term" value="P:L-histidine biosynthetic process"/>
    <property type="evidence" value="ECO:0007669"/>
    <property type="project" value="UniProtKB-UniRule"/>
</dbReference>
<evidence type="ECO:0000256" key="10">
    <source>
        <dbReference type="ARBA" id="ARBA00022741"/>
    </source>
</evidence>
<dbReference type="NCBIfam" id="NF000768">
    <property type="entry name" value="PRK00051.1"/>
    <property type="match status" value="1"/>
</dbReference>
<comment type="subcellular location">
    <subcellularLocation>
        <location evidence="3 15">Cytoplasm</location>
    </subcellularLocation>
</comment>
<dbReference type="InterPro" id="IPR002496">
    <property type="entry name" value="PRib_AMP_CycHydrolase_dom"/>
</dbReference>
<proteinExistence type="inferred from homology"/>
<dbReference type="AlphaFoldDB" id="A0A0B7MP07"/>
<dbReference type="EC" id="3.6.1.31" evidence="15"/>
<comment type="pathway">
    <text evidence="4 15">Amino-acid biosynthesis; L-histidine biosynthesis; L-histidine from 5-phospho-alpha-D-ribose 1-diphosphate: step 3/9.</text>
</comment>
<dbReference type="CDD" id="cd11534">
    <property type="entry name" value="NTP-PPase_HisIE_like"/>
    <property type="match status" value="1"/>
</dbReference>
<evidence type="ECO:0000256" key="3">
    <source>
        <dbReference type="ARBA" id="ARBA00004496"/>
    </source>
</evidence>
<evidence type="ECO:0000256" key="15">
    <source>
        <dbReference type="HAMAP-Rule" id="MF_01019"/>
    </source>
</evidence>
<feature type="domain" description="Phosphoribosyl-AMP cyclohydrolase" evidence="16">
    <location>
        <begin position="42"/>
        <end position="114"/>
    </location>
</feature>
<keyword evidence="8 15" id="KW-0963">Cytoplasm</keyword>
<evidence type="ECO:0000256" key="5">
    <source>
        <dbReference type="ARBA" id="ARBA00005204"/>
    </source>
</evidence>
<keyword evidence="11 15" id="KW-0378">Hydrolase</keyword>
<feature type="region of interest" description="Phosphoribosyl-ATP pyrophosphohydrolase" evidence="15">
    <location>
        <begin position="131"/>
        <end position="219"/>
    </location>
</feature>
<evidence type="ECO:0000256" key="7">
    <source>
        <dbReference type="ARBA" id="ARBA00008299"/>
    </source>
</evidence>
<keyword evidence="12 15" id="KW-0067">ATP-binding</keyword>
<dbReference type="HAMAP" id="MF_01021">
    <property type="entry name" value="HisI"/>
    <property type="match status" value="1"/>
</dbReference>
<accession>A0A0B7MP07</accession>
<dbReference type="GO" id="GO:0005524">
    <property type="term" value="F:ATP binding"/>
    <property type="evidence" value="ECO:0007669"/>
    <property type="project" value="UniProtKB-KW"/>
</dbReference>
<dbReference type="FunFam" id="3.10.20.810:FF:000001">
    <property type="entry name" value="Histidine biosynthesis bifunctional protein HisIE"/>
    <property type="match status" value="1"/>
</dbReference>
<evidence type="ECO:0000256" key="12">
    <source>
        <dbReference type="ARBA" id="ARBA00022840"/>
    </source>
</evidence>
<sequence>MKAQPVFTDSKELIDFINTVKFDTAGLVPAVVQDVENNEVLMVAWMNQESLRRTLESGQAWFYSRKRQALWLKGETSGNYQYVREVRLDCDGDTLLLKVDQVGVACHLGTRSCFSRLVGSSAPEKRTERIIADLYSLIKERQKTQPEGSYTVKLFQRGRGRIAQKVGEEAVEVVVAAMQDDHSELVEETADLIYHLLVLLVECGVSPEEIREKLAERRR</sequence>
<comment type="pathway">
    <text evidence="5 15">Amino-acid biosynthesis; L-histidine biosynthesis; L-histidine from 5-phospho-alpha-D-ribose 1-diphosphate: step 2/9.</text>
</comment>
<dbReference type="SUPFAM" id="SSF141734">
    <property type="entry name" value="HisI-like"/>
    <property type="match status" value="1"/>
</dbReference>
<comment type="catalytic activity">
    <reaction evidence="2 15">
        <text>1-(5-phospho-beta-D-ribosyl)-ATP + H2O = 1-(5-phospho-beta-D-ribosyl)-5'-AMP + diphosphate + H(+)</text>
        <dbReference type="Rhea" id="RHEA:22828"/>
        <dbReference type="ChEBI" id="CHEBI:15377"/>
        <dbReference type="ChEBI" id="CHEBI:15378"/>
        <dbReference type="ChEBI" id="CHEBI:33019"/>
        <dbReference type="ChEBI" id="CHEBI:59457"/>
        <dbReference type="ChEBI" id="CHEBI:73183"/>
        <dbReference type="EC" id="3.6.1.31"/>
    </reaction>
</comment>
<dbReference type="EC" id="3.5.4.19" evidence="15"/>
<dbReference type="GO" id="GO:0004636">
    <property type="term" value="F:phosphoribosyl-ATP diphosphatase activity"/>
    <property type="evidence" value="ECO:0007669"/>
    <property type="project" value="UniProtKB-UniRule"/>
</dbReference>
<dbReference type="GO" id="GO:0005737">
    <property type="term" value="C:cytoplasm"/>
    <property type="evidence" value="ECO:0007669"/>
    <property type="project" value="UniProtKB-SubCell"/>
</dbReference>
<evidence type="ECO:0000256" key="9">
    <source>
        <dbReference type="ARBA" id="ARBA00022605"/>
    </source>
</evidence>
<dbReference type="Pfam" id="PF01503">
    <property type="entry name" value="PRA-PH"/>
    <property type="match status" value="1"/>
</dbReference>
<dbReference type="PANTHER" id="PTHR42945">
    <property type="entry name" value="HISTIDINE BIOSYNTHESIS BIFUNCTIONAL PROTEIN"/>
    <property type="match status" value="1"/>
</dbReference>
<evidence type="ECO:0000256" key="8">
    <source>
        <dbReference type="ARBA" id="ARBA00022490"/>
    </source>
</evidence>
<dbReference type="NCBIfam" id="TIGR03188">
    <property type="entry name" value="histidine_hisI"/>
    <property type="match status" value="1"/>
</dbReference>
<evidence type="ECO:0000259" key="16">
    <source>
        <dbReference type="Pfam" id="PF01502"/>
    </source>
</evidence>
<dbReference type="Gene3D" id="3.10.20.810">
    <property type="entry name" value="Phosphoribosyl-AMP cyclohydrolase"/>
    <property type="match status" value="1"/>
</dbReference>
<evidence type="ECO:0000256" key="2">
    <source>
        <dbReference type="ARBA" id="ARBA00001460"/>
    </source>
</evidence>
<evidence type="ECO:0000256" key="4">
    <source>
        <dbReference type="ARBA" id="ARBA00005169"/>
    </source>
</evidence>
<keyword evidence="10 15" id="KW-0547">Nucleotide-binding</keyword>
<dbReference type="PANTHER" id="PTHR42945:SF1">
    <property type="entry name" value="HISTIDINE BIOSYNTHESIS BIFUNCTIONAL PROTEIN HIS7"/>
    <property type="match status" value="1"/>
</dbReference>
<gene>
    <name evidence="15 17" type="primary">hisI</name>
    <name evidence="15" type="synonym">hisIE</name>
    <name evidence="17" type="ORF">SSCH_490012</name>
</gene>
<evidence type="ECO:0000256" key="11">
    <source>
        <dbReference type="ARBA" id="ARBA00022801"/>
    </source>
</evidence>
<keyword evidence="9 15" id="KW-0028">Amino-acid biosynthesis</keyword>
<evidence type="ECO:0000256" key="14">
    <source>
        <dbReference type="ARBA" id="ARBA00023268"/>
    </source>
</evidence>
<dbReference type="InterPro" id="IPR008179">
    <property type="entry name" value="HisE"/>
</dbReference>
<evidence type="ECO:0000256" key="13">
    <source>
        <dbReference type="ARBA" id="ARBA00023102"/>
    </source>
</evidence>
<evidence type="ECO:0000313" key="17">
    <source>
        <dbReference type="EMBL" id="CEO89447.1"/>
    </source>
</evidence>
<dbReference type="EMBL" id="CDRZ01000246">
    <property type="protein sequence ID" value="CEO89447.1"/>
    <property type="molecule type" value="Genomic_DNA"/>
</dbReference>
<comment type="catalytic activity">
    <reaction evidence="1 15">
        <text>1-(5-phospho-beta-D-ribosyl)-5'-AMP + H2O = 1-(5-phospho-beta-D-ribosyl)-5-[(5-phospho-beta-D-ribosylamino)methylideneamino]imidazole-4-carboxamide</text>
        <dbReference type="Rhea" id="RHEA:20049"/>
        <dbReference type="ChEBI" id="CHEBI:15377"/>
        <dbReference type="ChEBI" id="CHEBI:58435"/>
        <dbReference type="ChEBI" id="CHEBI:59457"/>
        <dbReference type="EC" id="3.5.4.19"/>
    </reaction>
</comment>
<comment type="similarity">
    <text evidence="6 15">In the C-terminal section; belongs to the PRA-PH family.</text>
</comment>
<dbReference type="GO" id="GO:0004635">
    <property type="term" value="F:phosphoribosyl-AMP cyclohydrolase activity"/>
    <property type="evidence" value="ECO:0007669"/>
    <property type="project" value="UniProtKB-UniRule"/>
</dbReference>